<comment type="caution">
    <text evidence="3">The sequence shown here is derived from an EMBL/GenBank/DDBJ whole genome shotgun (WGS) entry which is preliminary data.</text>
</comment>
<dbReference type="SUPFAM" id="SSF159594">
    <property type="entry name" value="XCC0632-like"/>
    <property type="match status" value="1"/>
</dbReference>
<dbReference type="Gene3D" id="3.40.50.10610">
    <property type="entry name" value="ABC-type transport auxiliary lipoprotein component"/>
    <property type="match status" value="1"/>
</dbReference>
<dbReference type="InterPro" id="IPR005586">
    <property type="entry name" value="ABC_trans_aux"/>
</dbReference>
<organism evidence="3 4">
    <name type="scientific">Methylophilus flavus</name>
    <dbReference type="NCBI Taxonomy" id="640084"/>
    <lineage>
        <taxon>Bacteria</taxon>
        <taxon>Pseudomonadati</taxon>
        <taxon>Pseudomonadota</taxon>
        <taxon>Betaproteobacteria</taxon>
        <taxon>Nitrosomonadales</taxon>
        <taxon>Methylophilaceae</taxon>
        <taxon>Methylophilus</taxon>
    </lineage>
</organism>
<dbReference type="Proteomes" id="UP001597206">
    <property type="component" value="Unassembled WGS sequence"/>
</dbReference>
<evidence type="ECO:0000313" key="3">
    <source>
        <dbReference type="EMBL" id="MFD1121015.1"/>
    </source>
</evidence>
<evidence type="ECO:0000259" key="2">
    <source>
        <dbReference type="Pfam" id="PF03886"/>
    </source>
</evidence>
<evidence type="ECO:0000256" key="1">
    <source>
        <dbReference type="SAM" id="SignalP"/>
    </source>
</evidence>
<sequence length="203" mass="22360">MIKTYHLRTGLMLILAGSLAACLKSNPPIQSQRYSLPEVQASTAVQQNNPAVTSRQTLVLNRIQLADYLDSDRIVVQLSDITLHPARDHLWVDNLSQELQRGLRNRLSNRLPATSVVDPLPGAPLNAPSLQLTIDQFHGQINGYAVLSGQWQLLSADRKPVQSQPFKFTTPLAESGYPALVRALGNNLDLLSDQIAAQLKQKP</sequence>
<dbReference type="EMBL" id="JBHTLN010000001">
    <property type="protein sequence ID" value="MFD1121015.1"/>
    <property type="molecule type" value="Genomic_DNA"/>
</dbReference>
<protein>
    <submittedName>
        <fullName evidence="3">Membrane integrity-associated transporter subunit PqiC</fullName>
    </submittedName>
</protein>
<proteinExistence type="predicted"/>
<dbReference type="Pfam" id="PF03886">
    <property type="entry name" value="ABC_trans_aux"/>
    <property type="match status" value="1"/>
</dbReference>
<keyword evidence="4" id="KW-1185">Reference proteome</keyword>
<name>A0ABW3PAA0_9PROT</name>
<accession>A0ABW3PAA0</accession>
<feature type="chain" id="PRO_5046361367" evidence="1">
    <location>
        <begin position="21"/>
        <end position="203"/>
    </location>
</feature>
<feature type="domain" description="ABC-type transport auxiliary lipoprotein component" evidence="2">
    <location>
        <begin position="34"/>
        <end position="196"/>
    </location>
</feature>
<keyword evidence="1" id="KW-0732">Signal</keyword>
<dbReference type="PROSITE" id="PS51257">
    <property type="entry name" value="PROKAR_LIPOPROTEIN"/>
    <property type="match status" value="1"/>
</dbReference>
<evidence type="ECO:0000313" key="4">
    <source>
        <dbReference type="Proteomes" id="UP001597206"/>
    </source>
</evidence>
<dbReference type="RefSeq" id="WP_379029138.1">
    <property type="nucleotide sequence ID" value="NZ_JBHTLN010000001.1"/>
</dbReference>
<gene>
    <name evidence="3" type="ORF">ACFQ2T_00730</name>
</gene>
<reference evidence="4" key="1">
    <citation type="journal article" date="2019" name="Int. J. Syst. Evol. Microbiol.">
        <title>The Global Catalogue of Microorganisms (GCM) 10K type strain sequencing project: providing services to taxonomists for standard genome sequencing and annotation.</title>
        <authorList>
            <consortium name="The Broad Institute Genomics Platform"/>
            <consortium name="The Broad Institute Genome Sequencing Center for Infectious Disease"/>
            <person name="Wu L."/>
            <person name="Ma J."/>
        </authorList>
    </citation>
    <scope>NUCLEOTIDE SEQUENCE [LARGE SCALE GENOMIC DNA]</scope>
    <source>
        <strain evidence="4">CCUG 58411</strain>
    </source>
</reference>
<feature type="signal peptide" evidence="1">
    <location>
        <begin position="1"/>
        <end position="20"/>
    </location>
</feature>